<sequence>MIQFEDFANLNAYRLLDKFRNQYCTFNDDIQGTASVVVAGLLSCNKIQERKMSDQTFVFLGAGAVIQKVKPTGIIGVSTVRGAFSEEVIREMSQINQQPIIFALSNPTEKSECTAEEAYKYSNGQALFASGSPFPNLRLNGKLYKPGQGNNSYIFPGVALGIILFQVRHIEDELFLIAARVIQMPVDVIIEIWGGLAFLEENI</sequence>
<protein>
    <recommendedName>
        <fullName evidence="1">Malic enzyme NAD-binding domain-containing protein</fullName>
    </recommendedName>
</protein>
<dbReference type="InterPro" id="IPR001891">
    <property type="entry name" value="Malic_OxRdtase"/>
</dbReference>
<dbReference type="Gene3D" id="3.40.50.10380">
    <property type="entry name" value="Malic enzyme, N-terminal domain"/>
    <property type="match status" value="1"/>
</dbReference>
<dbReference type="EMBL" id="UYRT01003379">
    <property type="protein sequence ID" value="VDK33408.1"/>
    <property type="molecule type" value="Genomic_DNA"/>
</dbReference>
<name>A0A3P6QT71_9BILA</name>
<dbReference type="PRINTS" id="PR00072">
    <property type="entry name" value="MALOXRDTASE"/>
</dbReference>
<dbReference type="SUPFAM" id="SSF53223">
    <property type="entry name" value="Aminoacid dehydrogenase-like, N-terminal domain"/>
    <property type="match status" value="1"/>
</dbReference>
<dbReference type="SMART" id="SM00919">
    <property type="entry name" value="Malic_M"/>
    <property type="match status" value="1"/>
</dbReference>
<dbReference type="InterPro" id="IPR036291">
    <property type="entry name" value="NAD(P)-bd_dom_sf"/>
</dbReference>
<dbReference type="GO" id="GO:0051287">
    <property type="term" value="F:NAD binding"/>
    <property type="evidence" value="ECO:0007669"/>
    <property type="project" value="InterPro"/>
</dbReference>
<dbReference type="OrthoDB" id="5365701at2759"/>
<reference evidence="2 3" key="1">
    <citation type="submission" date="2018-11" db="EMBL/GenBank/DDBJ databases">
        <authorList>
            <consortium name="Pathogen Informatics"/>
        </authorList>
    </citation>
    <scope>NUCLEOTIDE SEQUENCE [LARGE SCALE GENOMIC DNA]</scope>
</reference>
<dbReference type="GO" id="GO:0006108">
    <property type="term" value="P:malate metabolic process"/>
    <property type="evidence" value="ECO:0007669"/>
    <property type="project" value="TreeGrafter"/>
</dbReference>
<organism evidence="2 3">
    <name type="scientific">Gongylonema pulchrum</name>
    <dbReference type="NCBI Taxonomy" id="637853"/>
    <lineage>
        <taxon>Eukaryota</taxon>
        <taxon>Metazoa</taxon>
        <taxon>Ecdysozoa</taxon>
        <taxon>Nematoda</taxon>
        <taxon>Chromadorea</taxon>
        <taxon>Rhabditida</taxon>
        <taxon>Spirurina</taxon>
        <taxon>Spiruromorpha</taxon>
        <taxon>Spiruroidea</taxon>
        <taxon>Gongylonematidae</taxon>
        <taxon>Gongylonema</taxon>
    </lineage>
</organism>
<dbReference type="GO" id="GO:0004473">
    <property type="term" value="F:malate dehydrogenase (decarboxylating) (NADP+) activity"/>
    <property type="evidence" value="ECO:0007669"/>
    <property type="project" value="TreeGrafter"/>
</dbReference>
<feature type="domain" description="Malic enzyme NAD-binding" evidence="1">
    <location>
        <begin position="30"/>
        <end position="203"/>
    </location>
</feature>
<evidence type="ECO:0000259" key="1">
    <source>
        <dbReference type="SMART" id="SM00919"/>
    </source>
</evidence>
<dbReference type="PROSITE" id="PS00331">
    <property type="entry name" value="MALIC_ENZYMES"/>
    <property type="match status" value="1"/>
</dbReference>
<dbReference type="Proteomes" id="UP000271098">
    <property type="component" value="Unassembled WGS sequence"/>
</dbReference>
<dbReference type="Pfam" id="PF03949">
    <property type="entry name" value="Malic_M"/>
    <property type="match status" value="2"/>
</dbReference>
<dbReference type="AlphaFoldDB" id="A0A3P6QT71"/>
<keyword evidence="3" id="KW-1185">Reference proteome</keyword>
<dbReference type="InterPro" id="IPR037062">
    <property type="entry name" value="Malic_N_dom_sf"/>
</dbReference>
<evidence type="ECO:0000313" key="2">
    <source>
        <dbReference type="EMBL" id="VDK33408.1"/>
    </source>
</evidence>
<dbReference type="SUPFAM" id="SSF51735">
    <property type="entry name" value="NAD(P)-binding Rossmann-fold domains"/>
    <property type="match status" value="1"/>
</dbReference>
<dbReference type="PANTHER" id="PTHR23406">
    <property type="entry name" value="MALIC ENZYME-RELATED"/>
    <property type="match status" value="1"/>
</dbReference>
<dbReference type="GO" id="GO:0005739">
    <property type="term" value="C:mitochondrion"/>
    <property type="evidence" value="ECO:0007669"/>
    <property type="project" value="TreeGrafter"/>
</dbReference>
<gene>
    <name evidence="2" type="ORF">GPUH_LOCUS2305</name>
</gene>
<dbReference type="InterPro" id="IPR046346">
    <property type="entry name" value="Aminoacid_DH-like_N_sf"/>
</dbReference>
<dbReference type="InterPro" id="IPR015884">
    <property type="entry name" value="Malic_enzyme_CS"/>
</dbReference>
<dbReference type="PANTHER" id="PTHR23406:SF90">
    <property type="entry name" value="MALIC ENZYME-RELATED"/>
    <property type="match status" value="1"/>
</dbReference>
<evidence type="ECO:0000313" key="3">
    <source>
        <dbReference type="Proteomes" id="UP000271098"/>
    </source>
</evidence>
<dbReference type="Gene3D" id="3.40.50.720">
    <property type="entry name" value="NAD(P)-binding Rossmann-like Domain"/>
    <property type="match status" value="2"/>
</dbReference>
<dbReference type="InterPro" id="IPR012302">
    <property type="entry name" value="Malic_NAD-bd"/>
</dbReference>
<accession>A0A3P6QT71</accession>
<proteinExistence type="predicted"/>